<dbReference type="GO" id="GO:0042273">
    <property type="term" value="P:ribosomal large subunit biogenesis"/>
    <property type="evidence" value="ECO:0007669"/>
    <property type="project" value="TreeGrafter"/>
</dbReference>
<gene>
    <name evidence="2" type="ORF">M431DRAFT_1233</name>
</gene>
<dbReference type="STRING" id="983964.A0A2T4AN67"/>
<dbReference type="GeneID" id="36620748"/>
<dbReference type="PANTHER" id="PTHR13182">
    <property type="entry name" value="ZINC FINGER PROTEIN 622"/>
    <property type="match status" value="1"/>
</dbReference>
<dbReference type="PANTHER" id="PTHR13182:SF8">
    <property type="entry name" value="CYTOPLASMIC 60S SUBUNIT BIOGENESIS FACTOR ZNF622"/>
    <property type="match status" value="1"/>
</dbReference>
<dbReference type="EMBL" id="KZ679676">
    <property type="protein sequence ID" value="PTB58470.1"/>
    <property type="molecule type" value="Genomic_DNA"/>
</dbReference>
<dbReference type="SUPFAM" id="SSF57667">
    <property type="entry name" value="beta-beta-alpha zinc fingers"/>
    <property type="match status" value="2"/>
</dbReference>
<dbReference type="InterPro" id="IPR040025">
    <property type="entry name" value="Znf622/Rei1/Reh1"/>
</dbReference>
<name>A0A2T4AN67_TRIHA</name>
<dbReference type="InterPro" id="IPR041661">
    <property type="entry name" value="ZN622/Rei1/Reh1_Znf-C2H2"/>
</dbReference>
<dbReference type="RefSeq" id="XP_024778147.1">
    <property type="nucleotide sequence ID" value="XM_024912189.1"/>
</dbReference>
<evidence type="ECO:0000259" key="1">
    <source>
        <dbReference type="Pfam" id="PF12756"/>
    </source>
</evidence>
<protein>
    <recommendedName>
        <fullName evidence="1">ZN622/Rei1/Reh1 zinc finger C2H2-type domain-containing protein</fullName>
    </recommendedName>
</protein>
<feature type="domain" description="ZN622/Rei1/Reh1 zinc finger C2H2-type" evidence="1">
    <location>
        <begin position="96"/>
        <end position="186"/>
    </location>
</feature>
<reference evidence="2 3" key="1">
    <citation type="submission" date="2016-07" db="EMBL/GenBank/DDBJ databases">
        <title>Multiple horizontal gene transfer events from other fungi enriched the ability of initially mycotrophic Trichoderma (Ascomycota) to feed on dead plant biomass.</title>
        <authorList>
            <consortium name="DOE Joint Genome Institute"/>
            <person name="Aerts A."/>
            <person name="Atanasova L."/>
            <person name="Chenthamara K."/>
            <person name="Zhang J."/>
            <person name="Grujic M."/>
            <person name="Henrissat B."/>
            <person name="Kuo A."/>
            <person name="Salamov A."/>
            <person name="Lipzen A."/>
            <person name="Labutti K."/>
            <person name="Barry K."/>
            <person name="Miao Y."/>
            <person name="Rahimi M.J."/>
            <person name="Shen Q."/>
            <person name="Grigoriev I.V."/>
            <person name="Kubicek C.P."/>
            <person name="Druzhinina I.S."/>
        </authorList>
    </citation>
    <scope>NUCLEOTIDE SEQUENCE [LARGE SCALE GENOMIC DNA]</scope>
    <source>
        <strain evidence="2 3">CBS 226.95</strain>
    </source>
</reference>
<keyword evidence="3" id="KW-1185">Reference proteome</keyword>
<proteinExistence type="predicted"/>
<dbReference type="Proteomes" id="UP000241690">
    <property type="component" value="Unassembled WGS sequence"/>
</dbReference>
<accession>A0A2T4AN67</accession>
<evidence type="ECO:0000313" key="2">
    <source>
        <dbReference type="EMBL" id="PTB58470.1"/>
    </source>
</evidence>
<sequence length="330" mass="36650">MEDKSPSVCRLCNIALASPNDWRQHAKSDWHVYNLRVRVAEPGTVVPRPSSSSSSKASSVLNPQKAVDAVNENYLDDDPDSVDTELSVEPEFNPGQCLFCGTENDTFEDNLAHMSKEHSFAIPHEADLTVEPDTLIGYLHLVIYGYRECILCATNRSSVEGIQHHMMAKGHCRFNVTSDTADFYNIPTLEYDADEELLRLPSGKLLGHRTRVSRSAAPTVARQTGEPRIEAAASQPMIPTQPSDLAVVQDNDTTGPAHTQLSRLTRGDQQSLAHLPDHEVRSLLATSARHIDQLRREEKDAQLKLETAGNTTLTGHFRMDTSKRFRGPWG</sequence>
<dbReference type="Pfam" id="PF12756">
    <property type="entry name" value="zf-C2H2_2"/>
    <property type="match status" value="1"/>
</dbReference>
<dbReference type="GO" id="GO:0030687">
    <property type="term" value="C:preribosome, large subunit precursor"/>
    <property type="evidence" value="ECO:0007669"/>
    <property type="project" value="TreeGrafter"/>
</dbReference>
<dbReference type="InterPro" id="IPR036236">
    <property type="entry name" value="Znf_C2H2_sf"/>
</dbReference>
<dbReference type="AlphaFoldDB" id="A0A2T4AN67"/>
<organism evidence="2 3">
    <name type="scientific">Trichoderma harzianum CBS 226.95</name>
    <dbReference type="NCBI Taxonomy" id="983964"/>
    <lineage>
        <taxon>Eukaryota</taxon>
        <taxon>Fungi</taxon>
        <taxon>Dikarya</taxon>
        <taxon>Ascomycota</taxon>
        <taxon>Pezizomycotina</taxon>
        <taxon>Sordariomycetes</taxon>
        <taxon>Hypocreomycetidae</taxon>
        <taxon>Hypocreales</taxon>
        <taxon>Hypocreaceae</taxon>
        <taxon>Trichoderma</taxon>
    </lineage>
</organism>
<evidence type="ECO:0000313" key="3">
    <source>
        <dbReference type="Proteomes" id="UP000241690"/>
    </source>
</evidence>